<sequence length="872" mass="94658">MTASRREMLEDEDEVPEAPVRSPGSGQDYALVIGVNHYPKLRALQGAVADAKAFAAWLVEPDGGRLSPENVRTVLSMPDPLSPIGHEINDALEDLLECAATSGGRRFYFYFGGHGCVGDRAADITLCMANWSELRRRAALSSEAWLDVVVRSGAFDEVAFFLDCCRIWAMRAVGLPPHIDFVRPVERAQATRVFVAYATEFQRPALEVSMDTSAEARGIFTQVLLAGLRGEAARAGGVVTAVSLKDHLEASVAESAKSKRLSQRAEVVNGLEVATRFGFALRPPRLKVVFIEAWTSDVYEVVLLGPDDEVVMRGDPRHGPWELDVPAGDYELHAGKNRWCFHYAREGGITPQVVRLGGMGRRVTLGSFSPRDPSRSIGSLSWPLEAWLPAHPTHRIHHEIAVCTAWLDPLPKITARAADIVDAPSMLFVVLLDAEMPPWSVRLGAGWSIHGENVTVELDRENTWDDTRGWSVFSARLMPGSYCLRWAGKRDIAVRLFPGFTTQIVIDHAAWKPRFESPRMFLVPTDRDVHRPPPFDVASAVESGLGQLASAPGELPPPLAKVMTGASFDDPMLGLLGAHLLAREKTPDPTRIEALADHVASLLGPCPDVHALRLRVALLRGADLPRGTWSEPPLLREGLITFVEASHEVPELIAAGSLLEHACVERLVDSALSSWPTRRESGANEDDWLTAAIADAERERALPGAALDAQTLAKELGVPTLAVRARLAALRSGGLTPAADAPNDERTSPDYFTAARLKEAGKRCWDGDFKGALALAEAILAADPENLTARHYAEISCEKLQRTTFLVPRLVGSSDAAARMGTDDRAACVIDAIDGELPLGDVVDISGLPPLDALRIIQELVVAGVIEMTRVG</sequence>
<keyword evidence="4" id="KW-1185">Reference proteome</keyword>
<evidence type="ECO:0000313" key="4">
    <source>
        <dbReference type="Proteomes" id="UP001221411"/>
    </source>
</evidence>
<dbReference type="Gene3D" id="3.40.50.1460">
    <property type="match status" value="1"/>
</dbReference>
<reference evidence="3 4" key="1">
    <citation type="submission" date="2022-11" db="EMBL/GenBank/DDBJ databases">
        <title>Minimal conservation of predation-associated metabolite biosynthetic gene clusters underscores biosynthetic potential of Myxococcota including descriptions for ten novel species: Archangium lansinium sp. nov., Myxococcus landrumus sp. nov., Nannocystis bai.</title>
        <authorList>
            <person name="Ahearne A."/>
            <person name="Stevens C."/>
            <person name="Dowd S."/>
        </authorList>
    </citation>
    <scope>NUCLEOTIDE SEQUENCE [LARGE SCALE GENOMIC DNA]</scope>
    <source>
        <strain evidence="3 4">RJM3</strain>
    </source>
</reference>
<dbReference type="Proteomes" id="UP001221411">
    <property type="component" value="Unassembled WGS sequence"/>
</dbReference>
<dbReference type="RefSeq" id="WP_271922020.1">
    <property type="nucleotide sequence ID" value="NZ_JAQNDO010000001.1"/>
</dbReference>
<feature type="region of interest" description="Disordered" evidence="1">
    <location>
        <begin position="1"/>
        <end position="23"/>
    </location>
</feature>
<evidence type="ECO:0000259" key="2">
    <source>
        <dbReference type="Pfam" id="PF00656"/>
    </source>
</evidence>
<evidence type="ECO:0000256" key="1">
    <source>
        <dbReference type="SAM" id="MobiDB-lite"/>
    </source>
</evidence>
<name>A0ABT5ET13_9BACT</name>
<dbReference type="InterPro" id="IPR011600">
    <property type="entry name" value="Pept_C14_caspase"/>
</dbReference>
<gene>
    <name evidence="3" type="ORF">POL67_26750</name>
</gene>
<proteinExistence type="predicted"/>
<evidence type="ECO:0000313" key="3">
    <source>
        <dbReference type="EMBL" id="MDC0744960.1"/>
    </source>
</evidence>
<feature type="domain" description="Peptidase C14 caspase" evidence="2">
    <location>
        <begin position="29"/>
        <end position="253"/>
    </location>
</feature>
<dbReference type="EMBL" id="JAQNDO010000001">
    <property type="protein sequence ID" value="MDC0744960.1"/>
    <property type="molecule type" value="Genomic_DNA"/>
</dbReference>
<dbReference type="Pfam" id="PF00656">
    <property type="entry name" value="Peptidase_C14"/>
    <property type="match status" value="1"/>
</dbReference>
<accession>A0ABT5ET13</accession>
<comment type="caution">
    <text evidence="3">The sequence shown here is derived from an EMBL/GenBank/DDBJ whole genome shotgun (WGS) entry which is preliminary data.</text>
</comment>
<organism evidence="3 4">
    <name type="scientific">Polyangium mundeleinium</name>
    <dbReference type="NCBI Taxonomy" id="2995306"/>
    <lineage>
        <taxon>Bacteria</taxon>
        <taxon>Pseudomonadati</taxon>
        <taxon>Myxococcota</taxon>
        <taxon>Polyangia</taxon>
        <taxon>Polyangiales</taxon>
        <taxon>Polyangiaceae</taxon>
        <taxon>Polyangium</taxon>
    </lineage>
</organism>
<protein>
    <submittedName>
        <fullName evidence="3">Caspase family protein</fullName>
    </submittedName>
</protein>